<dbReference type="InterPro" id="IPR020422">
    <property type="entry name" value="TYR_PHOSPHATASE_DUAL_dom"/>
</dbReference>
<accession>A0A8S1PEH9</accession>
<dbReference type="PANTHER" id="PTHR45948:SF2">
    <property type="entry name" value="DUAL SPECIFICITY PROTEIN PHOSPHATASE"/>
    <property type="match status" value="1"/>
</dbReference>
<feature type="domain" description="Tyrosine-protein phosphatase" evidence="6">
    <location>
        <begin position="44"/>
        <end position="186"/>
    </location>
</feature>
<dbReference type="PANTHER" id="PTHR45948">
    <property type="entry name" value="DUAL SPECIFICITY PROTEIN PHOSPHATASE DDB_G0269404-RELATED"/>
    <property type="match status" value="1"/>
</dbReference>
<proteinExistence type="inferred from homology"/>
<evidence type="ECO:0000259" key="7">
    <source>
        <dbReference type="PROSITE" id="PS50056"/>
    </source>
</evidence>
<comment type="catalytic activity">
    <reaction evidence="4">
        <text>O-phospho-L-seryl-[protein] + H2O = L-seryl-[protein] + phosphate</text>
        <dbReference type="Rhea" id="RHEA:20629"/>
        <dbReference type="Rhea" id="RHEA-COMP:9863"/>
        <dbReference type="Rhea" id="RHEA-COMP:11604"/>
        <dbReference type="ChEBI" id="CHEBI:15377"/>
        <dbReference type="ChEBI" id="CHEBI:29999"/>
        <dbReference type="ChEBI" id="CHEBI:43474"/>
        <dbReference type="ChEBI" id="CHEBI:83421"/>
        <dbReference type="EC" id="3.1.3.16"/>
    </reaction>
</comment>
<protein>
    <submittedName>
        <fullName evidence="8">Uncharacterized protein</fullName>
    </submittedName>
</protein>
<dbReference type="GO" id="GO:0004722">
    <property type="term" value="F:protein serine/threonine phosphatase activity"/>
    <property type="evidence" value="ECO:0007669"/>
    <property type="project" value="UniProtKB-EC"/>
</dbReference>
<dbReference type="SMART" id="SM00195">
    <property type="entry name" value="DSPc"/>
    <property type="match status" value="1"/>
</dbReference>
<dbReference type="GO" id="GO:0005829">
    <property type="term" value="C:cytosol"/>
    <property type="evidence" value="ECO:0007669"/>
    <property type="project" value="TreeGrafter"/>
</dbReference>
<dbReference type="Proteomes" id="UP000688137">
    <property type="component" value="Unassembled WGS sequence"/>
</dbReference>
<comment type="catalytic activity">
    <reaction evidence="5">
        <text>O-phospho-L-threonyl-[protein] + H2O = L-threonyl-[protein] + phosphate</text>
        <dbReference type="Rhea" id="RHEA:47004"/>
        <dbReference type="Rhea" id="RHEA-COMP:11060"/>
        <dbReference type="Rhea" id="RHEA-COMP:11605"/>
        <dbReference type="ChEBI" id="CHEBI:15377"/>
        <dbReference type="ChEBI" id="CHEBI:30013"/>
        <dbReference type="ChEBI" id="CHEBI:43474"/>
        <dbReference type="ChEBI" id="CHEBI:61977"/>
        <dbReference type="EC" id="3.1.3.16"/>
    </reaction>
</comment>
<dbReference type="Pfam" id="PF00782">
    <property type="entry name" value="DSPc"/>
    <property type="match status" value="1"/>
</dbReference>
<dbReference type="FunFam" id="3.90.190.10:FF:000161">
    <property type="entry name" value="Probable dual specificity protein phosphatase DDB_G0269404"/>
    <property type="match status" value="1"/>
</dbReference>
<dbReference type="InterPro" id="IPR000387">
    <property type="entry name" value="Tyr_Pase_dom"/>
</dbReference>
<evidence type="ECO:0000313" key="8">
    <source>
        <dbReference type="EMBL" id="CAD8100918.1"/>
    </source>
</evidence>
<dbReference type="InterPro" id="IPR000340">
    <property type="entry name" value="Dual-sp_phosphatase_cat-dom"/>
</dbReference>
<evidence type="ECO:0000256" key="3">
    <source>
        <dbReference type="ARBA" id="ARBA00022912"/>
    </source>
</evidence>
<reference evidence="8" key="1">
    <citation type="submission" date="2021-01" db="EMBL/GenBank/DDBJ databases">
        <authorList>
            <consortium name="Genoscope - CEA"/>
            <person name="William W."/>
        </authorList>
    </citation>
    <scope>NUCLEOTIDE SEQUENCE</scope>
</reference>
<dbReference type="EMBL" id="CAJJDM010000117">
    <property type="protein sequence ID" value="CAD8100918.1"/>
    <property type="molecule type" value="Genomic_DNA"/>
</dbReference>
<evidence type="ECO:0000256" key="5">
    <source>
        <dbReference type="ARBA" id="ARBA00048336"/>
    </source>
</evidence>
<keyword evidence="3" id="KW-0904">Protein phosphatase</keyword>
<dbReference type="InterPro" id="IPR016130">
    <property type="entry name" value="Tyr_Pase_AS"/>
</dbReference>
<feature type="domain" description="Tyrosine specific protein phosphatases" evidence="7">
    <location>
        <begin position="106"/>
        <end position="164"/>
    </location>
</feature>
<dbReference type="CDD" id="cd14498">
    <property type="entry name" value="DSP"/>
    <property type="match status" value="1"/>
</dbReference>
<dbReference type="PROSITE" id="PS50056">
    <property type="entry name" value="TYR_PHOSPHATASE_2"/>
    <property type="match status" value="1"/>
</dbReference>
<keyword evidence="2" id="KW-0378">Hydrolase</keyword>
<name>A0A8S1PEH9_PARPR</name>
<dbReference type="GO" id="GO:0007165">
    <property type="term" value="P:signal transduction"/>
    <property type="evidence" value="ECO:0007669"/>
    <property type="project" value="TreeGrafter"/>
</dbReference>
<dbReference type="AlphaFoldDB" id="A0A8S1PEH9"/>
<dbReference type="GO" id="GO:0004725">
    <property type="term" value="F:protein tyrosine phosphatase activity"/>
    <property type="evidence" value="ECO:0007669"/>
    <property type="project" value="TreeGrafter"/>
</dbReference>
<dbReference type="PROSITE" id="PS00383">
    <property type="entry name" value="TYR_PHOSPHATASE_1"/>
    <property type="match status" value="1"/>
</dbReference>
<evidence type="ECO:0000256" key="2">
    <source>
        <dbReference type="ARBA" id="ARBA00022801"/>
    </source>
</evidence>
<evidence type="ECO:0000256" key="4">
    <source>
        <dbReference type="ARBA" id="ARBA00047761"/>
    </source>
</evidence>
<comment type="caution">
    <text evidence="8">The sequence shown here is derived from an EMBL/GenBank/DDBJ whole genome shotgun (WGS) entry which is preliminary data.</text>
</comment>
<evidence type="ECO:0000259" key="6">
    <source>
        <dbReference type="PROSITE" id="PS50054"/>
    </source>
</evidence>
<dbReference type="OMA" id="FIHSAIK"/>
<gene>
    <name evidence="8" type="ORF">PPRIM_AZ9-3.1.T1140018</name>
</gene>
<keyword evidence="9" id="KW-1185">Reference proteome</keyword>
<evidence type="ECO:0000256" key="1">
    <source>
        <dbReference type="ARBA" id="ARBA00008601"/>
    </source>
</evidence>
<comment type="similarity">
    <text evidence="1">Belongs to the protein-tyrosine phosphatase family. Non-receptor class dual specificity subfamily.</text>
</comment>
<sequence>MKGSMEHFDSLDDMADFPEELNVKAILEKVKVFLVVKQLKEDSSPNLVIPNLYIGCLGTVLNKKKLYETQITHILSVCEMPIFPYQAEDFKSLLININDSVDQEIKSKFEIANDFIHSAIKNKQNVLIHCFAGKSRSASFVIAYLIKYLQMTPLQALKLLQSRRRIAQPNMGFMKQLDAYHKELYRQPQIQKEQKQIECPSIQKKVKSNQQQEHLQQSNDQQILNL</sequence>
<evidence type="ECO:0000313" key="9">
    <source>
        <dbReference type="Proteomes" id="UP000688137"/>
    </source>
</evidence>
<dbReference type="PROSITE" id="PS50054">
    <property type="entry name" value="TYR_PHOSPHATASE_DUAL"/>
    <property type="match status" value="1"/>
</dbReference>
<organism evidence="8 9">
    <name type="scientific">Paramecium primaurelia</name>
    <dbReference type="NCBI Taxonomy" id="5886"/>
    <lineage>
        <taxon>Eukaryota</taxon>
        <taxon>Sar</taxon>
        <taxon>Alveolata</taxon>
        <taxon>Ciliophora</taxon>
        <taxon>Intramacronucleata</taxon>
        <taxon>Oligohymenophorea</taxon>
        <taxon>Peniculida</taxon>
        <taxon>Parameciidae</taxon>
        <taxon>Paramecium</taxon>
    </lineage>
</organism>